<dbReference type="Pfam" id="PF00753">
    <property type="entry name" value="Lactamase_B"/>
    <property type="match status" value="1"/>
</dbReference>
<evidence type="ECO:0000313" key="4">
    <source>
        <dbReference type="EMBL" id="RBO95652.1"/>
    </source>
</evidence>
<accession>A0A366DZZ4</accession>
<dbReference type="Pfam" id="PF07521">
    <property type="entry name" value="RMMBL"/>
    <property type="match status" value="1"/>
</dbReference>
<dbReference type="InterPro" id="IPR050698">
    <property type="entry name" value="MBL"/>
</dbReference>
<sequence length="452" mass="50104">MLTLKSLGAAGTVTGSKHLLSNGRHNVLIDCGLFQGLKNLRELNWESLSIPARDIDAVILTHAHLDHSGYLPRLVKEGFRGKIYSTAATRDVAELILKDSGHLQEKDADFLNRHKLTKHAPALALYTARDAEIALGHFSTADFDQTITILDDLRFRFRHAGHILGAANVQIDWGGKRIVFSGDIGRYNHPLMPDPVSVKEADYVVVESTYGNRLHDHTDPAEALGAITEKTIKRGGTLVIPSFAVGRAQELLYYFWKLKQAGRLGSVPIFLDSPMAIDATTLMSRHMQDHKLSPDDAREAYKIARYTEEVEDSKAINNNPYPKVVISASGMATGGRILHHLKNYAPDMKNTILLAGFQAAGTRGRALREGAKELKIHGMWVPVNAEVAHIDTLSGHADANELIRWLSGFKHPPRKTFIVHGEPDASEGLRIRIGRELGWDSIVPRQDQEFKL</sequence>
<evidence type="ECO:0000256" key="1">
    <source>
        <dbReference type="ARBA" id="ARBA00022801"/>
    </source>
</evidence>
<dbReference type="InterPro" id="IPR001279">
    <property type="entry name" value="Metallo-B-lactamas"/>
</dbReference>
<dbReference type="Pfam" id="PF10996">
    <property type="entry name" value="Beta-Casp"/>
    <property type="match status" value="1"/>
</dbReference>
<evidence type="ECO:0000259" key="3">
    <source>
        <dbReference type="SMART" id="SM01027"/>
    </source>
</evidence>
<dbReference type="OrthoDB" id="9803916at2"/>
<keyword evidence="1" id="KW-0378">Hydrolase</keyword>
<dbReference type="Proteomes" id="UP000252893">
    <property type="component" value="Unassembled WGS sequence"/>
</dbReference>
<dbReference type="InterPro" id="IPR011108">
    <property type="entry name" value="RMMBL"/>
</dbReference>
<dbReference type="CDD" id="cd16295">
    <property type="entry name" value="TTHA0252-CPSF-like_MBL-fold"/>
    <property type="match status" value="1"/>
</dbReference>
<evidence type="ECO:0000259" key="2">
    <source>
        <dbReference type="SMART" id="SM00849"/>
    </source>
</evidence>
<dbReference type="Gene3D" id="3.40.50.10890">
    <property type="match status" value="1"/>
</dbReference>
<organism evidence="4 5">
    <name type="scientific">Pseudochrobactrum asaccharolyticum</name>
    <dbReference type="NCBI Taxonomy" id="354351"/>
    <lineage>
        <taxon>Bacteria</taxon>
        <taxon>Pseudomonadati</taxon>
        <taxon>Pseudomonadota</taxon>
        <taxon>Alphaproteobacteria</taxon>
        <taxon>Hyphomicrobiales</taxon>
        <taxon>Brucellaceae</taxon>
        <taxon>Pseudochrobactrum</taxon>
    </lineage>
</organism>
<comment type="caution">
    <text evidence="4">The sequence shown here is derived from an EMBL/GenBank/DDBJ whole genome shotgun (WGS) entry which is preliminary data.</text>
</comment>
<name>A0A366DZZ4_9HYPH</name>
<reference evidence="4 5" key="1">
    <citation type="submission" date="2018-06" db="EMBL/GenBank/DDBJ databases">
        <title>Genomic Encyclopedia of Type Strains, Phase IV (KMG-IV): sequencing the most valuable type-strain genomes for metagenomic binning, comparative biology and taxonomic classification.</title>
        <authorList>
            <person name="Goeker M."/>
        </authorList>
    </citation>
    <scope>NUCLEOTIDE SEQUENCE [LARGE SCALE GENOMIC DNA]</scope>
    <source>
        <strain evidence="4 5">DSM 25619</strain>
    </source>
</reference>
<gene>
    <name evidence="4" type="ORF">DFR47_103216</name>
</gene>
<evidence type="ECO:0000313" key="5">
    <source>
        <dbReference type="Proteomes" id="UP000252893"/>
    </source>
</evidence>
<feature type="domain" description="Beta-Casp" evidence="3">
    <location>
        <begin position="248"/>
        <end position="367"/>
    </location>
</feature>
<dbReference type="InterPro" id="IPR036866">
    <property type="entry name" value="RibonucZ/Hydroxyglut_hydro"/>
</dbReference>
<dbReference type="PANTHER" id="PTHR11203">
    <property type="entry name" value="CLEAVAGE AND POLYADENYLATION SPECIFICITY FACTOR FAMILY MEMBER"/>
    <property type="match status" value="1"/>
</dbReference>
<protein>
    <submittedName>
        <fullName evidence="4">Metallo-beta-lactamase family protein</fullName>
    </submittedName>
</protein>
<dbReference type="SUPFAM" id="SSF56281">
    <property type="entry name" value="Metallo-hydrolase/oxidoreductase"/>
    <property type="match status" value="1"/>
</dbReference>
<dbReference type="SMART" id="SM01027">
    <property type="entry name" value="Beta-Casp"/>
    <property type="match status" value="1"/>
</dbReference>
<dbReference type="AlphaFoldDB" id="A0A366DZZ4"/>
<dbReference type="SMART" id="SM00849">
    <property type="entry name" value="Lactamase_B"/>
    <property type="match status" value="1"/>
</dbReference>
<dbReference type="Gene3D" id="3.60.15.10">
    <property type="entry name" value="Ribonuclease Z/Hydroxyacylglutathione hydrolase-like"/>
    <property type="match status" value="1"/>
</dbReference>
<dbReference type="PANTHER" id="PTHR11203:SF37">
    <property type="entry name" value="INTEGRATOR COMPLEX SUBUNIT 11"/>
    <property type="match status" value="1"/>
</dbReference>
<dbReference type="GO" id="GO:0016787">
    <property type="term" value="F:hydrolase activity"/>
    <property type="evidence" value="ECO:0007669"/>
    <property type="project" value="UniProtKB-KW"/>
</dbReference>
<dbReference type="GO" id="GO:0004521">
    <property type="term" value="F:RNA endonuclease activity"/>
    <property type="evidence" value="ECO:0007669"/>
    <property type="project" value="TreeGrafter"/>
</dbReference>
<feature type="domain" description="Metallo-beta-lactamase" evidence="2">
    <location>
        <begin position="14"/>
        <end position="243"/>
    </location>
</feature>
<proteinExistence type="predicted"/>
<keyword evidence="5" id="KW-1185">Reference proteome</keyword>
<dbReference type="EMBL" id="QNRH01000003">
    <property type="protein sequence ID" value="RBO95652.1"/>
    <property type="molecule type" value="Genomic_DNA"/>
</dbReference>
<dbReference type="InterPro" id="IPR022712">
    <property type="entry name" value="Beta_Casp"/>
</dbReference>
<dbReference type="RefSeq" id="WP_113944184.1">
    <property type="nucleotide sequence ID" value="NZ_JBHEEG010000004.1"/>
</dbReference>